<feature type="domain" description="Glycoside hydrolase family 65 central catalytic" evidence="7">
    <location>
        <begin position="321"/>
        <end position="716"/>
    </location>
</feature>
<evidence type="ECO:0000256" key="3">
    <source>
        <dbReference type="ARBA" id="ARBA00022679"/>
    </source>
</evidence>
<evidence type="ECO:0000259" key="8">
    <source>
        <dbReference type="Pfam" id="PF03633"/>
    </source>
</evidence>
<dbReference type="PIRSF" id="PIRSF036289">
    <property type="entry name" value="Glycosyl_hydrolase_malt_phosph"/>
    <property type="match status" value="1"/>
</dbReference>
<keyword evidence="4" id="KW-0378">Hydrolase</keyword>
<dbReference type="GO" id="GO:0004553">
    <property type="term" value="F:hydrolase activity, hydrolyzing O-glycosyl compounds"/>
    <property type="evidence" value="ECO:0007669"/>
    <property type="project" value="TreeGrafter"/>
</dbReference>
<keyword evidence="4" id="KW-0326">Glycosidase</keyword>
<feature type="binding site" evidence="6">
    <location>
        <begin position="617"/>
        <end position="618"/>
    </location>
    <ligand>
        <name>substrate</name>
    </ligand>
</feature>
<dbReference type="InterPro" id="IPR008928">
    <property type="entry name" value="6-hairpin_glycosidase_sf"/>
</dbReference>
<dbReference type="AlphaFoldDB" id="A0A2S1SM41"/>
<evidence type="ECO:0000259" key="7">
    <source>
        <dbReference type="Pfam" id="PF03632"/>
    </source>
</evidence>
<evidence type="ECO:0000313" key="11">
    <source>
        <dbReference type="Proteomes" id="UP000244900"/>
    </source>
</evidence>
<dbReference type="OrthoDB" id="9816160at2"/>
<dbReference type="PANTHER" id="PTHR11051:SF8">
    <property type="entry name" value="PROTEIN-GLUCOSYLGALACTOSYLHYDROXYLYSINE GLUCOSIDASE"/>
    <property type="match status" value="1"/>
</dbReference>
<dbReference type="Gene3D" id="1.50.10.10">
    <property type="match status" value="1"/>
</dbReference>
<evidence type="ECO:0000256" key="5">
    <source>
        <dbReference type="PIRSR" id="PIRSR036289-50"/>
    </source>
</evidence>
<dbReference type="InterPro" id="IPR005194">
    <property type="entry name" value="Glyco_hydro_65_C"/>
</dbReference>
<dbReference type="GO" id="GO:0005975">
    <property type="term" value="P:carbohydrate metabolic process"/>
    <property type="evidence" value="ECO:0007669"/>
    <property type="project" value="InterPro"/>
</dbReference>
<feature type="domain" description="Glycoside hydrolase family 65 N-terminal" evidence="9">
    <location>
        <begin position="12"/>
        <end position="269"/>
    </location>
</feature>
<dbReference type="EMBL" id="CP029188">
    <property type="protein sequence ID" value="AWI27474.1"/>
    <property type="molecule type" value="Genomic_DNA"/>
</dbReference>
<organism evidence="10 11">
    <name type="scientific">Streptomyces tirandamycinicus</name>
    <dbReference type="NCBI Taxonomy" id="2174846"/>
    <lineage>
        <taxon>Bacteria</taxon>
        <taxon>Bacillati</taxon>
        <taxon>Actinomycetota</taxon>
        <taxon>Actinomycetes</taxon>
        <taxon>Kitasatosporales</taxon>
        <taxon>Streptomycetaceae</taxon>
        <taxon>Streptomyces</taxon>
    </lineage>
</organism>
<evidence type="ECO:0000256" key="2">
    <source>
        <dbReference type="ARBA" id="ARBA00022676"/>
    </source>
</evidence>
<gene>
    <name evidence="10" type="ORF">DDW44_00835</name>
</gene>
<sequence length="803" mass="89779">MRTANPEWTWEYEGYDPAAERLRESLCTLGNGYFATRGAVPESAAGLVHYPGTYAAGCYNRLESTVAGRTVVNEDLVNLPNWLPLRFRIHSAEGPPGQWFTPDSHSFLHYRHTLDLRRGTLTRTFRYRDGRAGVLGVEQIRAVHMADPHLAVLRTVFTAEDWSGEIEVESAIDGDVLNGNVHRYRSLSRNHLAHVQTGTEESETVWLGCRTNSSDVGIAMAARTVVSGGRPASSLLHPARHRAVRRLVIPLAPGVPVVVDKTAALHTSRDRAIGDPLGAAVDRASTAADFDALMAGHTTAWAQLWRHADIRVPGQAGRVLRLHLFHVLQTLSPHTADLDVGVPARGLHGEAYRGHVFWDELFVLPYLNLHFPEVSRALLDYRHRRLPRACRAARETGRAGAMYPWQSGSDGREETQQLHLNPRSGRWLPDRTRLQHHVGSAIAYNVWRYCEATGDTEFLHTKGAEMVLQIARFWADTAALDPGTGRYRIRGVVGPDEYHDGYPGAERPGLDDNAYTNVTAAWVLGRAVDLVGRLPAWRRRELFERVELDVDEPARWEEVSRRLRVPHHRGVISQFDGYGDLAELDWDGYRERYGDIRRLDRILEAEGDTVNRYQASKQADVLMLGYLFSPAELRQLFGRLGYDLDDRLWHRTVDYYLRRTSHGSTLSGLVHGWVLARVRRADAWSYCREALEADIADIQGGTTGEGVHLGAMAGTLDLVQRGLTGLETRENALWLDPVPLPALSEYGFPLRYRGHWGVGVRLRSGQLEIAVPESRESPIRVVLTDQAVTVAPGETCTLVLPAG</sequence>
<dbReference type="Gene3D" id="2.60.420.10">
    <property type="entry name" value="Maltose phosphorylase, domain 3"/>
    <property type="match status" value="1"/>
</dbReference>
<dbReference type="FunFam" id="1.50.10.10:FF:000053">
    <property type="entry name" value="Putative glycosyl hydrolase"/>
    <property type="match status" value="1"/>
</dbReference>
<evidence type="ECO:0000313" key="10">
    <source>
        <dbReference type="EMBL" id="AWI27474.1"/>
    </source>
</evidence>
<comment type="similarity">
    <text evidence="1">Belongs to the glycosyl hydrolase 65 family.</text>
</comment>
<evidence type="ECO:0000259" key="9">
    <source>
        <dbReference type="Pfam" id="PF03636"/>
    </source>
</evidence>
<name>A0A2S1SM41_9ACTN</name>
<evidence type="ECO:0000256" key="4">
    <source>
        <dbReference type="ARBA" id="ARBA00023295"/>
    </source>
</evidence>
<dbReference type="InterPro" id="IPR005195">
    <property type="entry name" value="Glyco_hydro_65_M"/>
</dbReference>
<dbReference type="Pfam" id="PF03632">
    <property type="entry name" value="Glyco_hydro_65m"/>
    <property type="match status" value="1"/>
</dbReference>
<dbReference type="GO" id="GO:0030246">
    <property type="term" value="F:carbohydrate binding"/>
    <property type="evidence" value="ECO:0007669"/>
    <property type="project" value="InterPro"/>
</dbReference>
<keyword evidence="11" id="KW-1185">Reference proteome</keyword>
<feature type="domain" description="Glycoside hydrolase family 65 C-terminal" evidence="8">
    <location>
        <begin position="726"/>
        <end position="790"/>
    </location>
</feature>
<keyword evidence="3" id="KW-0808">Transferase</keyword>
<dbReference type="InterPro" id="IPR012341">
    <property type="entry name" value="6hp_glycosidase-like_sf"/>
</dbReference>
<reference evidence="10 11" key="1">
    <citation type="submission" date="2018-05" db="EMBL/GenBank/DDBJ databases">
        <title>Complete genome sequence of sponge-derived Streptomyces sp. HNM0039.</title>
        <authorList>
            <person name="Huang X."/>
            <person name="Zhou S."/>
        </authorList>
    </citation>
    <scope>NUCLEOTIDE SEQUENCE [LARGE SCALE GENOMIC DNA]</scope>
    <source>
        <strain evidence="10 11">HNM0039</strain>
    </source>
</reference>
<dbReference type="SUPFAM" id="SSF74650">
    <property type="entry name" value="Galactose mutarotase-like"/>
    <property type="match status" value="1"/>
</dbReference>
<dbReference type="RefSeq" id="WP_108905204.1">
    <property type="nucleotide sequence ID" value="NZ_CP029188.1"/>
</dbReference>
<accession>A0A2S1SM41</accession>
<dbReference type="InterPro" id="IPR005196">
    <property type="entry name" value="Glyco_hydro_65_N"/>
</dbReference>
<dbReference type="PANTHER" id="PTHR11051">
    <property type="entry name" value="GLYCOSYL HYDROLASE-RELATED"/>
    <property type="match status" value="1"/>
</dbReference>
<dbReference type="KEGG" id="stir:DDW44_00835"/>
<feature type="active site" description="Proton donor" evidence="5">
    <location>
        <position position="497"/>
    </location>
</feature>
<keyword evidence="2" id="KW-0328">Glycosyltransferase</keyword>
<dbReference type="Pfam" id="PF03633">
    <property type="entry name" value="Glyco_hydro_65C"/>
    <property type="match status" value="1"/>
</dbReference>
<dbReference type="InterPro" id="IPR017045">
    <property type="entry name" value="Malt_Pase/Glycosyl_Hdrlase"/>
</dbReference>
<dbReference type="SUPFAM" id="SSF48208">
    <property type="entry name" value="Six-hairpin glycosidases"/>
    <property type="match status" value="1"/>
</dbReference>
<dbReference type="GO" id="GO:0016757">
    <property type="term" value="F:glycosyltransferase activity"/>
    <property type="evidence" value="ECO:0007669"/>
    <property type="project" value="UniProtKB-KW"/>
</dbReference>
<evidence type="ECO:0000256" key="1">
    <source>
        <dbReference type="ARBA" id="ARBA00006768"/>
    </source>
</evidence>
<dbReference type="InterPro" id="IPR037018">
    <property type="entry name" value="GH65_N"/>
</dbReference>
<dbReference type="InterPro" id="IPR011013">
    <property type="entry name" value="Gal_mutarotase_sf_dom"/>
</dbReference>
<proteinExistence type="inferred from homology"/>
<dbReference type="Pfam" id="PF03636">
    <property type="entry name" value="Glyco_hydro_65N"/>
    <property type="match status" value="1"/>
</dbReference>
<dbReference type="Gene3D" id="2.70.98.40">
    <property type="entry name" value="Glycoside hydrolase, family 65, N-terminal domain"/>
    <property type="match status" value="1"/>
</dbReference>
<dbReference type="Proteomes" id="UP000244900">
    <property type="component" value="Chromosome"/>
</dbReference>
<feature type="binding site" evidence="6">
    <location>
        <begin position="358"/>
        <end position="359"/>
    </location>
    <ligand>
        <name>substrate</name>
    </ligand>
</feature>
<evidence type="ECO:0000256" key="6">
    <source>
        <dbReference type="PIRSR" id="PIRSR036289-51"/>
    </source>
</evidence>
<protein>
    <submittedName>
        <fullName evidence="10">Trehalose 6-phosphate phosphorylase</fullName>
    </submittedName>
</protein>